<protein>
    <recommendedName>
        <fullName evidence="4">Secreted protein</fullName>
    </recommendedName>
</protein>
<keyword evidence="1" id="KW-0732">Signal</keyword>
<keyword evidence="3" id="KW-1185">Reference proteome</keyword>
<evidence type="ECO:0000313" key="2">
    <source>
        <dbReference type="EMBL" id="QLI65630.1"/>
    </source>
</evidence>
<feature type="signal peptide" evidence="1">
    <location>
        <begin position="1"/>
        <end position="19"/>
    </location>
</feature>
<evidence type="ECO:0000313" key="3">
    <source>
        <dbReference type="Proteomes" id="UP000510686"/>
    </source>
</evidence>
<feature type="chain" id="PRO_5028931362" description="Secreted protein" evidence="1">
    <location>
        <begin position="20"/>
        <end position="117"/>
    </location>
</feature>
<organism evidence="2 3">
    <name type="scientific">Metarhizium brunneum</name>
    <dbReference type="NCBI Taxonomy" id="500148"/>
    <lineage>
        <taxon>Eukaryota</taxon>
        <taxon>Fungi</taxon>
        <taxon>Dikarya</taxon>
        <taxon>Ascomycota</taxon>
        <taxon>Pezizomycotina</taxon>
        <taxon>Sordariomycetes</taxon>
        <taxon>Hypocreomycetidae</taxon>
        <taxon>Hypocreales</taxon>
        <taxon>Clavicipitaceae</taxon>
        <taxon>Metarhizium</taxon>
    </lineage>
</organism>
<name>A0A7D5USB1_9HYPO</name>
<dbReference type="EMBL" id="CP058932">
    <property type="protein sequence ID" value="QLI65630.1"/>
    <property type="molecule type" value="Genomic_DNA"/>
</dbReference>
<accession>A0A7D5USB1</accession>
<evidence type="ECO:0008006" key="4">
    <source>
        <dbReference type="Google" id="ProtNLM"/>
    </source>
</evidence>
<reference evidence="2 3" key="1">
    <citation type="submission" date="2020-07" db="EMBL/GenBank/DDBJ databases">
        <title>Telomere length de novo assembly of all 7 chromosomes of the fungus, Metarhizium brunneum, using a novel assembly pipeline.</title>
        <authorList>
            <person name="Saud z."/>
            <person name="Kortsinoglou A."/>
            <person name="Kouvelis V.N."/>
            <person name="Butt T.M."/>
        </authorList>
    </citation>
    <scope>NUCLEOTIDE SEQUENCE [LARGE SCALE GENOMIC DNA]</scope>
    <source>
        <strain evidence="2 3">4556</strain>
    </source>
</reference>
<evidence type="ECO:0000256" key="1">
    <source>
        <dbReference type="SAM" id="SignalP"/>
    </source>
</evidence>
<dbReference type="KEGG" id="mbrn:90967490"/>
<dbReference type="AlphaFoldDB" id="A0A7D5USB1"/>
<dbReference type="RefSeq" id="XP_065986002.1">
    <property type="nucleotide sequence ID" value="XM_066129878.1"/>
</dbReference>
<dbReference type="Proteomes" id="UP000510686">
    <property type="component" value="Chromosome 1"/>
</dbReference>
<proteinExistence type="predicted"/>
<dbReference type="GeneID" id="90967490"/>
<gene>
    <name evidence="2" type="ORF">G6M90_00g021660</name>
</gene>
<sequence length="117" mass="12780">MQLVSHLMVLLAVSTTALCEPATSIMSEGVSYLAGGGGCYKKNQYLGHFVKDIVISGKCLDLAHTDAINFGTVDGWCWGYKSRKCEGLKKEMNFTLGCNKLSRHGTPMSILCRLPVY</sequence>